<organism evidence="1 2">
    <name type="scientific">Pseudomonas japonica</name>
    <dbReference type="NCBI Taxonomy" id="256466"/>
    <lineage>
        <taxon>Bacteria</taxon>
        <taxon>Pseudomonadati</taxon>
        <taxon>Pseudomonadota</taxon>
        <taxon>Gammaproteobacteria</taxon>
        <taxon>Pseudomonadales</taxon>
        <taxon>Pseudomonadaceae</taxon>
        <taxon>Pseudomonas</taxon>
    </lineage>
</organism>
<reference evidence="2" key="1">
    <citation type="submission" date="2017-06" db="EMBL/GenBank/DDBJ databases">
        <authorList>
            <person name="Varghese N."/>
            <person name="Submissions S."/>
        </authorList>
    </citation>
    <scope>NUCLEOTIDE SEQUENCE [LARGE SCALE GENOMIC DNA]</scope>
    <source>
        <strain evidence="2">DSM 22348</strain>
    </source>
</reference>
<gene>
    <name evidence="1" type="ORF">SAMN05444352_11225</name>
</gene>
<evidence type="ECO:0000313" key="1">
    <source>
        <dbReference type="EMBL" id="SNS65491.1"/>
    </source>
</evidence>
<keyword evidence="2" id="KW-1185">Reference proteome</keyword>
<dbReference type="EMBL" id="FZOL01000012">
    <property type="protein sequence ID" value="SNS65491.1"/>
    <property type="molecule type" value="Genomic_DNA"/>
</dbReference>
<evidence type="ECO:0000313" key="2">
    <source>
        <dbReference type="Proteomes" id="UP000198407"/>
    </source>
</evidence>
<name>A0A239G8T3_9PSED</name>
<accession>A0A239G8T3</accession>
<dbReference type="Proteomes" id="UP000198407">
    <property type="component" value="Unassembled WGS sequence"/>
</dbReference>
<proteinExistence type="predicted"/>
<dbReference type="AlphaFoldDB" id="A0A239G8T3"/>
<protein>
    <submittedName>
        <fullName evidence="1">Uncharacterized protein</fullName>
    </submittedName>
</protein>
<sequence>MPISNKDVIEAFIEDFQSMHESNHQPNVKCDFDGDPAVLAEVANVGGIPTLRFSYRFADDAVSNHADLFYCLIIAGHELAHWANAHTKHLDKDDLDSKAIEMWADFFGSRLVLTAVARCQKVQTIIRNMRTPAFDAERENALLPAYGEALRRVYDRLFAPASASPKYPSAIERVQICGAGVTSFFYRHLGKMHQGMTVLALRRVILEPFADIADLFSGDIDLEESGALAFRNIEIHLGLKKGRPLITPGILPQFNQLVGTHYLGHSENMAHREQLREKVRAWGVEI</sequence>
<dbReference type="RefSeq" id="WP_245655581.1">
    <property type="nucleotide sequence ID" value="NZ_FZOL01000012.1"/>
</dbReference>